<dbReference type="AlphaFoldDB" id="A0A939JW84"/>
<accession>A0A939JW84</accession>
<gene>
    <name evidence="2" type="ORF">J1C48_09345</name>
</gene>
<keyword evidence="1" id="KW-0732">Signal</keyword>
<dbReference type="InterPro" id="IPR011990">
    <property type="entry name" value="TPR-like_helical_dom_sf"/>
</dbReference>
<protein>
    <submittedName>
        <fullName evidence="2">Sel1 repeat family protein</fullName>
    </submittedName>
</protein>
<feature type="chain" id="PRO_5037059263" evidence="1">
    <location>
        <begin position="22"/>
        <end position="279"/>
    </location>
</feature>
<dbReference type="InterPro" id="IPR050767">
    <property type="entry name" value="Sel1_AlgK"/>
</dbReference>
<dbReference type="SUPFAM" id="SSF81901">
    <property type="entry name" value="HCP-like"/>
    <property type="match status" value="1"/>
</dbReference>
<feature type="signal peptide" evidence="1">
    <location>
        <begin position="1"/>
        <end position="21"/>
    </location>
</feature>
<sequence length="279" mass="30487">MRTFKLLLLAPLVVGAAVFYADRPGFALDPAAQVDPNAGPLELFSFGFKAYQRGEKLEAFEALRYAADKGHPGARWKLGKMYADGDGVPENDYEAFKIFEQIVRDQDDETGSYSNAAYVASAVVALADYLRQGIPNSPVTIDLPRARQFYFHAASFFGDAKAQFELGRMLLKGEGGRANPRQAARWLKLAAQKGHVGAKALLGYLLFDGHKISMRPEHVRGLAMLTIAMRQAGPSDQAWIRPLQEETFSLASEDERRAALAYADQQVAAASNAVASANN</sequence>
<evidence type="ECO:0000313" key="3">
    <source>
        <dbReference type="Proteomes" id="UP000664122"/>
    </source>
</evidence>
<dbReference type="Pfam" id="PF08238">
    <property type="entry name" value="Sel1"/>
    <property type="match status" value="2"/>
</dbReference>
<dbReference type="RefSeq" id="WP_207257566.1">
    <property type="nucleotide sequence ID" value="NZ_JAFMPP010000006.1"/>
</dbReference>
<dbReference type="InterPro" id="IPR006597">
    <property type="entry name" value="Sel1-like"/>
</dbReference>
<evidence type="ECO:0000256" key="1">
    <source>
        <dbReference type="SAM" id="SignalP"/>
    </source>
</evidence>
<dbReference type="SMART" id="SM00671">
    <property type="entry name" value="SEL1"/>
    <property type="match status" value="3"/>
</dbReference>
<dbReference type="PANTHER" id="PTHR11102">
    <property type="entry name" value="SEL-1-LIKE PROTEIN"/>
    <property type="match status" value="1"/>
</dbReference>
<proteinExistence type="predicted"/>
<name>A0A939JW84_9HYPH</name>
<dbReference type="EMBL" id="JAFMPP010000006">
    <property type="protein sequence ID" value="MBO0662782.1"/>
    <property type="molecule type" value="Genomic_DNA"/>
</dbReference>
<dbReference type="Proteomes" id="UP000664122">
    <property type="component" value="Unassembled WGS sequence"/>
</dbReference>
<dbReference type="Gene3D" id="1.25.40.10">
    <property type="entry name" value="Tetratricopeptide repeat domain"/>
    <property type="match status" value="2"/>
</dbReference>
<keyword evidence="3" id="KW-1185">Reference proteome</keyword>
<comment type="caution">
    <text evidence="2">The sequence shown here is derived from an EMBL/GenBank/DDBJ whole genome shotgun (WGS) entry which is preliminary data.</text>
</comment>
<reference evidence="2" key="1">
    <citation type="submission" date="2021-03" db="EMBL/GenBank/DDBJ databases">
        <title>Whole genome sequence of Jiella sp. CQZ9-1.</title>
        <authorList>
            <person name="Tuo L."/>
        </authorList>
    </citation>
    <scope>NUCLEOTIDE SEQUENCE</scope>
    <source>
        <strain evidence="2">CQZ9-1</strain>
    </source>
</reference>
<organism evidence="2 3">
    <name type="scientific">Jiella flava</name>
    <dbReference type="NCBI Taxonomy" id="2816857"/>
    <lineage>
        <taxon>Bacteria</taxon>
        <taxon>Pseudomonadati</taxon>
        <taxon>Pseudomonadota</taxon>
        <taxon>Alphaproteobacteria</taxon>
        <taxon>Hyphomicrobiales</taxon>
        <taxon>Aurantimonadaceae</taxon>
        <taxon>Jiella</taxon>
    </lineage>
</organism>
<dbReference type="PANTHER" id="PTHR11102:SF160">
    <property type="entry name" value="ERAD-ASSOCIATED E3 UBIQUITIN-PROTEIN LIGASE COMPONENT HRD3"/>
    <property type="match status" value="1"/>
</dbReference>
<evidence type="ECO:0000313" key="2">
    <source>
        <dbReference type="EMBL" id="MBO0662782.1"/>
    </source>
</evidence>